<feature type="compositionally biased region" description="Polar residues" evidence="1">
    <location>
        <begin position="9"/>
        <end position="18"/>
    </location>
</feature>
<proteinExistence type="predicted"/>
<keyword evidence="2" id="KW-0812">Transmembrane</keyword>
<evidence type="ECO:0000256" key="2">
    <source>
        <dbReference type="SAM" id="Phobius"/>
    </source>
</evidence>
<feature type="transmembrane region" description="Helical" evidence="2">
    <location>
        <begin position="44"/>
        <end position="61"/>
    </location>
</feature>
<protein>
    <submittedName>
        <fullName evidence="3">Uncharacterized protein</fullName>
    </submittedName>
</protein>
<keyword evidence="2" id="KW-0472">Membrane</keyword>
<name>A0A162BVY0_9CRUS</name>
<reference evidence="3 4" key="1">
    <citation type="submission" date="2016-03" db="EMBL/GenBank/DDBJ databases">
        <title>EvidentialGene: Evidence-directed Construction of Genes on Genomes.</title>
        <authorList>
            <person name="Gilbert D.G."/>
            <person name="Choi J.-H."/>
            <person name="Mockaitis K."/>
            <person name="Colbourne J."/>
            <person name="Pfrender M."/>
        </authorList>
    </citation>
    <scope>NUCLEOTIDE SEQUENCE [LARGE SCALE GENOMIC DNA]</scope>
    <source>
        <strain evidence="3 4">Xinb3</strain>
        <tissue evidence="3">Complete organism</tissue>
    </source>
</reference>
<feature type="region of interest" description="Disordered" evidence="1">
    <location>
        <begin position="1"/>
        <end position="24"/>
    </location>
</feature>
<comment type="caution">
    <text evidence="3">The sequence shown here is derived from an EMBL/GenBank/DDBJ whole genome shotgun (WGS) entry which is preliminary data.</text>
</comment>
<sequence>MARAKRELTGTSQQPTSDNEGELYVSPHTGIRATGLNWKTSLKPVLSCFRLVVVLLFLYYMETFMVSRFIPPADCVTPNVPNVPNDFNVSLNSNSHWFGEV</sequence>
<dbReference type="EMBL" id="LRGB01018060">
    <property type="protein sequence ID" value="KZR98190.1"/>
    <property type="molecule type" value="Genomic_DNA"/>
</dbReference>
<keyword evidence="4" id="KW-1185">Reference proteome</keyword>
<dbReference type="AlphaFoldDB" id="A0A162BVY0"/>
<evidence type="ECO:0000256" key="1">
    <source>
        <dbReference type="SAM" id="MobiDB-lite"/>
    </source>
</evidence>
<keyword evidence="2" id="KW-1133">Transmembrane helix</keyword>
<gene>
    <name evidence="3" type="ORF">APZ42_006509</name>
</gene>
<dbReference type="Proteomes" id="UP000076858">
    <property type="component" value="Unassembled WGS sequence"/>
</dbReference>
<organism evidence="3 4">
    <name type="scientific">Daphnia magna</name>
    <dbReference type="NCBI Taxonomy" id="35525"/>
    <lineage>
        <taxon>Eukaryota</taxon>
        <taxon>Metazoa</taxon>
        <taxon>Ecdysozoa</taxon>
        <taxon>Arthropoda</taxon>
        <taxon>Crustacea</taxon>
        <taxon>Branchiopoda</taxon>
        <taxon>Diplostraca</taxon>
        <taxon>Cladocera</taxon>
        <taxon>Anomopoda</taxon>
        <taxon>Daphniidae</taxon>
        <taxon>Daphnia</taxon>
    </lineage>
</organism>
<evidence type="ECO:0000313" key="4">
    <source>
        <dbReference type="Proteomes" id="UP000076858"/>
    </source>
</evidence>
<accession>A0A162BVY0</accession>
<evidence type="ECO:0000313" key="3">
    <source>
        <dbReference type="EMBL" id="KZR98190.1"/>
    </source>
</evidence>